<organism evidence="1 2">
    <name type="scientific">Cymbomonas tetramitiformis</name>
    <dbReference type="NCBI Taxonomy" id="36881"/>
    <lineage>
        <taxon>Eukaryota</taxon>
        <taxon>Viridiplantae</taxon>
        <taxon>Chlorophyta</taxon>
        <taxon>Pyramimonadophyceae</taxon>
        <taxon>Pyramimonadales</taxon>
        <taxon>Pyramimonadaceae</taxon>
        <taxon>Cymbomonas</taxon>
    </lineage>
</organism>
<accession>A0AAE0FVT9</accession>
<protein>
    <submittedName>
        <fullName evidence="1">Uncharacterized protein</fullName>
    </submittedName>
</protein>
<comment type="caution">
    <text evidence="1">The sequence shown here is derived from an EMBL/GenBank/DDBJ whole genome shotgun (WGS) entry which is preliminary data.</text>
</comment>
<dbReference type="AlphaFoldDB" id="A0AAE0FVT9"/>
<name>A0AAE0FVT9_9CHLO</name>
<dbReference type="EMBL" id="LGRX02012980">
    <property type="protein sequence ID" value="KAK3266550.1"/>
    <property type="molecule type" value="Genomic_DNA"/>
</dbReference>
<evidence type="ECO:0000313" key="2">
    <source>
        <dbReference type="Proteomes" id="UP001190700"/>
    </source>
</evidence>
<sequence length="176" mass="19125">GPEERRELILAQLVLSQHRSRGKGCMAAYVQLYAGARGEAVVGTGVDDMRKGRQRVAWGGGEYRGLEGRGGDAGVECGRVPCDCPEFSSLMAPKRMRGLIIEWVMVTLERMRVDPEDVKAYKRCSEMRWCSWERRRKAGISQAGSGDGGDAAEAGASASDGWVGGRVLDEAKSTWA</sequence>
<feature type="non-terminal residue" evidence="1">
    <location>
        <position position="1"/>
    </location>
</feature>
<reference evidence="1 2" key="1">
    <citation type="journal article" date="2015" name="Genome Biol. Evol.">
        <title>Comparative Genomics of a Bacterivorous Green Alga Reveals Evolutionary Causalities and Consequences of Phago-Mixotrophic Mode of Nutrition.</title>
        <authorList>
            <person name="Burns J.A."/>
            <person name="Paasch A."/>
            <person name="Narechania A."/>
            <person name="Kim E."/>
        </authorList>
    </citation>
    <scope>NUCLEOTIDE SEQUENCE [LARGE SCALE GENOMIC DNA]</scope>
    <source>
        <strain evidence="1 2">PLY_AMNH</strain>
    </source>
</reference>
<keyword evidence="2" id="KW-1185">Reference proteome</keyword>
<dbReference type="Proteomes" id="UP001190700">
    <property type="component" value="Unassembled WGS sequence"/>
</dbReference>
<evidence type="ECO:0000313" key="1">
    <source>
        <dbReference type="EMBL" id="KAK3266550.1"/>
    </source>
</evidence>
<proteinExistence type="predicted"/>
<gene>
    <name evidence="1" type="ORF">CYMTET_24831</name>
</gene>